<evidence type="ECO:0000259" key="7">
    <source>
        <dbReference type="PROSITE" id="PS51448"/>
    </source>
</evidence>
<dbReference type="PROSITE" id="PS51448">
    <property type="entry name" value="P_TREFOIL_2"/>
    <property type="match status" value="1"/>
</dbReference>
<dbReference type="Pfam" id="PF01055">
    <property type="entry name" value="Glyco_hydro_31_2nd"/>
    <property type="match status" value="1"/>
</dbReference>
<proteinExistence type="inferred from homology"/>
<dbReference type="Gene3D" id="3.20.20.80">
    <property type="entry name" value="Glycosidases"/>
    <property type="match status" value="1"/>
</dbReference>
<dbReference type="PANTHER" id="PTHR22762">
    <property type="entry name" value="ALPHA-GLUCOSIDASE"/>
    <property type="match status" value="1"/>
</dbReference>
<evidence type="ECO:0000256" key="5">
    <source>
        <dbReference type="RuleBase" id="RU361185"/>
    </source>
</evidence>
<keyword evidence="2" id="KW-0732">Signal</keyword>
<comment type="caution">
    <text evidence="8">The sequence shown here is derived from an EMBL/GenBank/DDBJ whole genome shotgun (WGS) entry which is preliminary data.</text>
</comment>
<evidence type="ECO:0000256" key="6">
    <source>
        <dbReference type="SAM" id="Phobius"/>
    </source>
</evidence>
<dbReference type="SUPFAM" id="SSF51011">
    <property type="entry name" value="Glycosyl hydrolase domain"/>
    <property type="match status" value="1"/>
</dbReference>
<protein>
    <recommendedName>
        <fullName evidence="7">P-type domain-containing protein</fullName>
    </recommendedName>
</protein>
<dbReference type="OrthoDB" id="5839090at2759"/>
<dbReference type="Proteomes" id="UP001107558">
    <property type="component" value="Chromosome 3"/>
</dbReference>
<accession>A0A9J6BJK6</accession>
<dbReference type="AlphaFoldDB" id="A0A9J6BJK6"/>
<dbReference type="GO" id="GO:0090599">
    <property type="term" value="F:alpha-glucosidase activity"/>
    <property type="evidence" value="ECO:0007669"/>
    <property type="project" value="TreeGrafter"/>
</dbReference>
<keyword evidence="5" id="KW-0378">Hydrolase</keyword>
<gene>
    <name evidence="8" type="ORF">PVAND_000270</name>
</gene>
<dbReference type="Pfam" id="PF21365">
    <property type="entry name" value="Glyco_hydro_31_3rd"/>
    <property type="match status" value="1"/>
</dbReference>
<dbReference type="CDD" id="cd00111">
    <property type="entry name" value="Trefoil"/>
    <property type="match status" value="1"/>
</dbReference>
<comment type="caution">
    <text evidence="4">Lacks conserved residue(s) required for the propagation of feature annotation.</text>
</comment>
<keyword evidence="6" id="KW-0472">Membrane</keyword>
<feature type="domain" description="P-type" evidence="7">
    <location>
        <begin position="75"/>
        <end position="114"/>
    </location>
</feature>
<feature type="disulfide bond" evidence="4">
    <location>
        <begin position="87"/>
        <end position="102"/>
    </location>
</feature>
<dbReference type="GO" id="GO:0005975">
    <property type="term" value="P:carbohydrate metabolic process"/>
    <property type="evidence" value="ECO:0007669"/>
    <property type="project" value="InterPro"/>
</dbReference>
<keyword evidence="3 4" id="KW-1015">Disulfide bond</keyword>
<dbReference type="PANTHER" id="PTHR22762:SF167">
    <property type="entry name" value="LYSOSOMAL ALPHA-GLUCOSIDASE-LIKE PROTEIN"/>
    <property type="match status" value="1"/>
</dbReference>
<feature type="transmembrane region" description="Helical" evidence="6">
    <location>
        <begin position="40"/>
        <end position="61"/>
    </location>
</feature>
<dbReference type="InterPro" id="IPR000519">
    <property type="entry name" value="P_trefoil_dom"/>
</dbReference>
<keyword evidence="9" id="KW-1185">Reference proteome</keyword>
<dbReference type="SUPFAM" id="SSF51445">
    <property type="entry name" value="(Trans)glycosidases"/>
    <property type="match status" value="1"/>
</dbReference>
<dbReference type="InterPro" id="IPR017853">
    <property type="entry name" value="GH"/>
</dbReference>
<dbReference type="InterPro" id="IPR013780">
    <property type="entry name" value="Glyco_hydro_b"/>
</dbReference>
<evidence type="ECO:0000256" key="4">
    <source>
        <dbReference type="PROSITE-ProRule" id="PRU00779"/>
    </source>
</evidence>
<dbReference type="InterPro" id="IPR048395">
    <property type="entry name" value="Glyco_hydro_31_C"/>
</dbReference>
<organism evidence="8 9">
    <name type="scientific">Polypedilum vanderplanki</name>
    <name type="common">Sleeping chironomid midge</name>
    <dbReference type="NCBI Taxonomy" id="319348"/>
    <lineage>
        <taxon>Eukaryota</taxon>
        <taxon>Metazoa</taxon>
        <taxon>Ecdysozoa</taxon>
        <taxon>Arthropoda</taxon>
        <taxon>Hexapoda</taxon>
        <taxon>Insecta</taxon>
        <taxon>Pterygota</taxon>
        <taxon>Neoptera</taxon>
        <taxon>Endopterygota</taxon>
        <taxon>Diptera</taxon>
        <taxon>Nematocera</taxon>
        <taxon>Chironomoidea</taxon>
        <taxon>Chironomidae</taxon>
        <taxon>Chironominae</taxon>
        <taxon>Polypedilum</taxon>
        <taxon>Polypedilum</taxon>
    </lineage>
</organism>
<evidence type="ECO:0000256" key="1">
    <source>
        <dbReference type="ARBA" id="ARBA00007806"/>
    </source>
</evidence>
<dbReference type="Gene3D" id="2.60.40.1180">
    <property type="entry name" value="Golgi alpha-mannosidase II"/>
    <property type="match status" value="1"/>
</dbReference>
<reference evidence="8" key="1">
    <citation type="submission" date="2021-03" db="EMBL/GenBank/DDBJ databases">
        <title>Chromosome level genome of the anhydrobiotic midge Polypedilum vanderplanki.</title>
        <authorList>
            <person name="Yoshida Y."/>
            <person name="Kikawada T."/>
            <person name="Gusev O."/>
        </authorList>
    </citation>
    <scope>NUCLEOTIDE SEQUENCE</scope>
    <source>
        <strain evidence="8">NIAS01</strain>
        <tissue evidence="8">Whole body or cell culture</tissue>
    </source>
</reference>
<dbReference type="InterPro" id="IPR000322">
    <property type="entry name" value="Glyco_hydro_31_TIM"/>
</dbReference>
<evidence type="ECO:0000313" key="9">
    <source>
        <dbReference type="Proteomes" id="UP001107558"/>
    </source>
</evidence>
<evidence type="ECO:0000256" key="2">
    <source>
        <dbReference type="ARBA" id="ARBA00022729"/>
    </source>
</evidence>
<keyword evidence="5" id="KW-0326">Glycosidase</keyword>
<comment type="similarity">
    <text evidence="1 5">Belongs to the glycosyl hydrolase 31 family.</text>
</comment>
<dbReference type="InterPro" id="IPR044913">
    <property type="entry name" value="P_trefoil_dom_sf"/>
</dbReference>
<name>A0A9J6BJK6_POLVA</name>
<dbReference type="SUPFAM" id="SSF57492">
    <property type="entry name" value="Trefoil"/>
    <property type="match status" value="1"/>
</dbReference>
<dbReference type="GO" id="GO:0006491">
    <property type="term" value="P:N-glycan processing"/>
    <property type="evidence" value="ECO:0007669"/>
    <property type="project" value="TreeGrafter"/>
</dbReference>
<keyword evidence="6" id="KW-1133">Transmembrane helix</keyword>
<sequence>MSDDRKSEVRIKKLTDDFEFQHDDGGKPSIIHVIFLNRTLRILCALGVFSMLIPILDYFYFYSTEADEYKIDDSGICSHYPIYQISCGSENISETECIENDCCYSKTFGCYHFLPSKYQLIAERHWNDGSELQLVPTKEFSPIKTKTFPIMKFDIEKVSEEILTLILWNPSLELRIRKNDKKTNSSYKYDIKVFSSPELFIEVRRKIDNQSILSTTRGALIASENYFEWSVHLGSGDIKLMGFDTTDLRDGQRILINNAYSSVIPYVVAYDRQSKHYHAVHFESIESPAELQILKSNTIIIRQYSSAKFRMSVFVGPTYGDIYRQLKSSTEQQRMVSEFWSFGVHFCPINSIYNETETRIELNYLLENLRAIPFDSHCINSDLTALIASHDDNNALEDYTEILQRLQAANKKLLLHMTLTAIENNNSTENLHNLALTDDDESIFIGLYGKRKVFYLDYITKSQEIANWFIHSHLNRTFIQSNGIMLFRTFPFDDTFNKSLKYLEHFQFHPKNFENAIEQLIPLNVKLQSGEPLIHQLNNYGHQQIEVFHATLNNGKFCIADTFSKSCGMLMRVERASWTNFQAAIYKSVFYSLIGMSFYGIEVCGSDIGNIPEDLCIRWYQFAIFMPLFYVNSKQMPMKFTKYAEHIMVHAIRTRYSLLSYMRTCMYSNLPLLRPLYVEYDSITFDNDNLIELISNQLMFGNALMIAPIAEPLVVEVELYFPERYFELWSGMEMPQQTHFSIVMHDIPIFIRAGHIIALNLAYESVSVEEAMLEPYLLIVALSCNEKFNCHANGRQIIADGVEFEFKANESEIFVTLIATNDGQNAICGQEKIASSEFKFAKIYGLNDFKEKYKNNEYLPLNFNFCDAENFKIEI</sequence>
<keyword evidence="6" id="KW-0812">Transmembrane</keyword>
<dbReference type="EMBL" id="JADBJN010000003">
    <property type="protein sequence ID" value="KAG5669981.1"/>
    <property type="molecule type" value="Genomic_DNA"/>
</dbReference>
<dbReference type="Gene3D" id="2.60.40.1760">
    <property type="entry name" value="glycosyl hydrolase (family 31)"/>
    <property type="match status" value="1"/>
</dbReference>
<evidence type="ECO:0000256" key="3">
    <source>
        <dbReference type="ARBA" id="ARBA00023157"/>
    </source>
</evidence>
<feature type="disulfide bond" evidence="4">
    <location>
        <begin position="77"/>
        <end position="103"/>
    </location>
</feature>
<evidence type="ECO:0000313" key="8">
    <source>
        <dbReference type="EMBL" id="KAG5669981.1"/>
    </source>
</evidence>